<reference evidence="4 5" key="1">
    <citation type="submission" date="2024-10" db="EMBL/GenBank/DDBJ databases">
        <title>The Natural Products Discovery Center: Release of the First 8490 Sequenced Strains for Exploring Actinobacteria Biosynthetic Diversity.</title>
        <authorList>
            <person name="Kalkreuter E."/>
            <person name="Kautsar S.A."/>
            <person name="Yang D."/>
            <person name="Bader C.D."/>
            <person name="Teijaro C.N."/>
            <person name="Fluegel L."/>
            <person name="Davis C.M."/>
            <person name="Simpson J.R."/>
            <person name="Lauterbach L."/>
            <person name="Steele A.D."/>
            <person name="Gui C."/>
            <person name="Meng S."/>
            <person name="Li G."/>
            <person name="Viehrig K."/>
            <person name="Ye F."/>
            <person name="Su P."/>
            <person name="Kiefer A.F."/>
            <person name="Nichols A."/>
            <person name="Cepeda A.J."/>
            <person name="Yan W."/>
            <person name="Fan B."/>
            <person name="Jiang Y."/>
            <person name="Adhikari A."/>
            <person name="Zheng C.-J."/>
            <person name="Schuster L."/>
            <person name="Cowan T.M."/>
            <person name="Smanski M.J."/>
            <person name="Chevrette M.G."/>
            <person name="De Carvalho L.P.S."/>
            <person name="Shen B."/>
        </authorList>
    </citation>
    <scope>NUCLEOTIDE SEQUENCE [LARGE SCALE GENOMIC DNA]</scope>
    <source>
        <strain evidence="4 5">NPDC006488</strain>
    </source>
</reference>
<dbReference type="InterPro" id="IPR016161">
    <property type="entry name" value="Ald_DH/histidinol_DH"/>
</dbReference>
<dbReference type="Gene3D" id="3.40.605.10">
    <property type="entry name" value="Aldehyde Dehydrogenase, Chain A, domain 1"/>
    <property type="match status" value="1"/>
</dbReference>
<feature type="non-terminal residue" evidence="4">
    <location>
        <position position="80"/>
    </location>
</feature>
<name>A0ABW6MKM1_9ACTN</name>
<accession>A0ABW6MKM1</accession>
<dbReference type="InterPro" id="IPR016162">
    <property type="entry name" value="Ald_DH_N"/>
</dbReference>
<dbReference type="RefSeq" id="WP_388115250.1">
    <property type="nucleotide sequence ID" value="NZ_JBIAHM010000030.1"/>
</dbReference>
<feature type="region of interest" description="Disordered" evidence="2">
    <location>
        <begin position="1"/>
        <end position="33"/>
    </location>
</feature>
<evidence type="ECO:0000259" key="3">
    <source>
        <dbReference type="Pfam" id="PF00171"/>
    </source>
</evidence>
<dbReference type="InterPro" id="IPR010061">
    <property type="entry name" value="MeMal-semiAld_DH"/>
</dbReference>
<dbReference type="Proteomes" id="UP001601303">
    <property type="component" value="Unassembled WGS sequence"/>
</dbReference>
<gene>
    <name evidence="4" type="ORF">ACFYNQ_49805</name>
</gene>
<dbReference type="Pfam" id="PF00171">
    <property type="entry name" value="Aldedh"/>
    <property type="match status" value="1"/>
</dbReference>
<evidence type="ECO:0000256" key="1">
    <source>
        <dbReference type="ARBA" id="ARBA00023002"/>
    </source>
</evidence>
<organism evidence="4 5">
    <name type="scientific">Streptomyces hokutonensis</name>
    <dbReference type="NCBI Taxonomy" id="1306990"/>
    <lineage>
        <taxon>Bacteria</taxon>
        <taxon>Bacillati</taxon>
        <taxon>Actinomycetota</taxon>
        <taxon>Actinomycetes</taxon>
        <taxon>Kitasatosporales</taxon>
        <taxon>Streptomycetaceae</taxon>
        <taxon>Streptomyces</taxon>
    </lineage>
</organism>
<feature type="domain" description="Aldehyde dehydrogenase" evidence="3">
    <location>
        <begin position="17"/>
        <end position="80"/>
    </location>
</feature>
<dbReference type="EMBL" id="JBIAHM010000030">
    <property type="protein sequence ID" value="MFE9606621.1"/>
    <property type="molecule type" value="Genomic_DNA"/>
</dbReference>
<dbReference type="PANTHER" id="PTHR43866">
    <property type="entry name" value="MALONATE-SEMIALDEHYDE DEHYDROGENASE"/>
    <property type="match status" value="1"/>
</dbReference>
<dbReference type="InterPro" id="IPR015590">
    <property type="entry name" value="Aldehyde_DH_dom"/>
</dbReference>
<proteinExistence type="predicted"/>
<evidence type="ECO:0000313" key="5">
    <source>
        <dbReference type="Proteomes" id="UP001601303"/>
    </source>
</evidence>
<evidence type="ECO:0000313" key="4">
    <source>
        <dbReference type="EMBL" id="MFE9606621.1"/>
    </source>
</evidence>
<protein>
    <submittedName>
        <fullName evidence="4">Aldehyde dehydrogenase family protein</fullName>
    </submittedName>
</protein>
<comment type="caution">
    <text evidence="4">The sequence shown here is derived from an EMBL/GenBank/DDBJ whole genome shotgun (WGS) entry which is preliminary data.</text>
</comment>
<sequence>MKRLHHWINGKPGAGSSERYGPVHNPATGQQEKQVPFASVEEVDAAVAAAKDAYATWGTSSLARRTTILFRFRALLEANR</sequence>
<keyword evidence="1" id="KW-0560">Oxidoreductase</keyword>
<evidence type="ECO:0000256" key="2">
    <source>
        <dbReference type="SAM" id="MobiDB-lite"/>
    </source>
</evidence>
<keyword evidence="5" id="KW-1185">Reference proteome</keyword>
<dbReference type="SUPFAM" id="SSF53720">
    <property type="entry name" value="ALDH-like"/>
    <property type="match status" value="1"/>
</dbReference>
<dbReference type="PANTHER" id="PTHR43866:SF4">
    <property type="entry name" value="MALONATE-SEMIALDEHYDE DEHYDROGENASE"/>
    <property type="match status" value="1"/>
</dbReference>